<accession>A0ABD5YLM0</accession>
<comment type="caution">
    <text evidence="1">The sequence shown here is derived from an EMBL/GenBank/DDBJ whole genome shotgun (WGS) entry which is preliminary data.</text>
</comment>
<evidence type="ECO:0000313" key="1">
    <source>
        <dbReference type="EMBL" id="MFC7189462.1"/>
    </source>
</evidence>
<name>A0ABD5YLM0_9EURY</name>
<proteinExistence type="predicted"/>
<dbReference type="Proteomes" id="UP001596417">
    <property type="component" value="Unassembled WGS sequence"/>
</dbReference>
<gene>
    <name evidence="1" type="ORF">ACFQL7_06095</name>
</gene>
<reference evidence="1 2" key="1">
    <citation type="journal article" date="2019" name="Int. J. Syst. Evol. Microbiol.">
        <title>The Global Catalogue of Microorganisms (GCM) 10K type strain sequencing project: providing services to taxonomists for standard genome sequencing and annotation.</title>
        <authorList>
            <consortium name="The Broad Institute Genomics Platform"/>
            <consortium name="The Broad Institute Genome Sequencing Center for Infectious Disease"/>
            <person name="Wu L."/>
            <person name="Ma J."/>
        </authorList>
    </citation>
    <scope>NUCLEOTIDE SEQUENCE [LARGE SCALE GENOMIC DNA]</scope>
    <source>
        <strain evidence="1 2">RDMS1</strain>
    </source>
</reference>
<dbReference type="GeneID" id="76199031"/>
<protein>
    <submittedName>
        <fullName evidence="1">Uncharacterized protein</fullName>
    </submittedName>
</protein>
<evidence type="ECO:0000313" key="2">
    <source>
        <dbReference type="Proteomes" id="UP001596417"/>
    </source>
</evidence>
<dbReference type="RefSeq" id="WP_264554945.1">
    <property type="nucleotide sequence ID" value="NZ_CP109979.1"/>
</dbReference>
<dbReference type="EMBL" id="JBHTAX010000001">
    <property type="protein sequence ID" value="MFC7189462.1"/>
    <property type="molecule type" value="Genomic_DNA"/>
</dbReference>
<organism evidence="1 2">
    <name type="scientific">Halocatena marina</name>
    <dbReference type="NCBI Taxonomy" id="2934937"/>
    <lineage>
        <taxon>Archaea</taxon>
        <taxon>Methanobacteriati</taxon>
        <taxon>Methanobacteriota</taxon>
        <taxon>Stenosarchaea group</taxon>
        <taxon>Halobacteria</taxon>
        <taxon>Halobacteriales</taxon>
        <taxon>Natronomonadaceae</taxon>
        <taxon>Halocatena</taxon>
    </lineage>
</organism>
<sequence>MVLDVPLEPLCLGISAGHRGEFDVGPITERIIPDTLLIHEAGTG</sequence>
<keyword evidence="2" id="KW-1185">Reference proteome</keyword>
<dbReference type="AlphaFoldDB" id="A0ABD5YLM0"/>